<dbReference type="Pfam" id="PF00271">
    <property type="entry name" value="Helicase_C"/>
    <property type="match status" value="1"/>
</dbReference>
<evidence type="ECO:0000256" key="1">
    <source>
        <dbReference type="ARBA" id="ARBA00008792"/>
    </source>
</evidence>
<dbReference type="SUPFAM" id="SSF55120">
    <property type="entry name" value="Pseudouridine synthase"/>
    <property type="match status" value="1"/>
</dbReference>
<name>A0A813K243_POLGL</name>
<protein>
    <recommendedName>
        <fullName evidence="11">RNA helicase</fullName>
    </recommendedName>
</protein>
<dbReference type="InterPro" id="IPR002464">
    <property type="entry name" value="DNA/RNA_helicase_DEAH_CS"/>
</dbReference>
<keyword evidence="5" id="KW-0067">ATP-binding</keyword>
<feature type="non-terminal residue" evidence="9">
    <location>
        <position position="1"/>
    </location>
</feature>
<proteinExistence type="inferred from homology"/>
<evidence type="ECO:0000313" key="10">
    <source>
        <dbReference type="Proteomes" id="UP000626109"/>
    </source>
</evidence>
<dbReference type="InterPro" id="IPR027417">
    <property type="entry name" value="P-loop_NTPase"/>
</dbReference>
<feature type="region of interest" description="Disordered" evidence="6">
    <location>
        <begin position="395"/>
        <end position="414"/>
    </location>
</feature>
<dbReference type="Proteomes" id="UP000626109">
    <property type="component" value="Unassembled WGS sequence"/>
</dbReference>
<evidence type="ECO:0000259" key="8">
    <source>
        <dbReference type="PROSITE" id="PS51194"/>
    </source>
</evidence>
<keyword evidence="4" id="KW-0347">Helicase</keyword>
<dbReference type="InterPro" id="IPR020103">
    <property type="entry name" value="PsdUridine_synth_cat_dom_sf"/>
</dbReference>
<dbReference type="Pfam" id="PF00270">
    <property type="entry name" value="DEAD"/>
    <property type="match status" value="1"/>
</dbReference>
<dbReference type="GO" id="GO:0003723">
    <property type="term" value="F:RNA binding"/>
    <property type="evidence" value="ECO:0007669"/>
    <property type="project" value="InterPro"/>
</dbReference>
<comment type="similarity">
    <text evidence="1">Belongs to the DEAD box helicase family. DEAH subfamily.</text>
</comment>
<reference evidence="9" key="1">
    <citation type="submission" date="2021-02" db="EMBL/GenBank/DDBJ databases">
        <authorList>
            <person name="Dougan E. K."/>
            <person name="Rhodes N."/>
            <person name="Thang M."/>
            <person name="Chan C."/>
        </authorList>
    </citation>
    <scope>NUCLEOTIDE SEQUENCE</scope>
</reference>
<evidence type="ECO:0000256" key="2">
    <source>
        <dbReference type="ARBA" id="ARBA00022741"/>
    </source>
</evidence>
<keyword evidence="2" id="KW-0547">Nucleotide-binding</keyword>
<feature type="domain" description="Helicase ATP-binding" evidence="7">
    <location>
        <begin position="1"/>
        <end position="116"/>
    </location>
</feature>
<dbReference type="AlphaFoldDB" id="A0A813K243"/>
<dbReference type="GO" id="GO:0004386">
    <property type="term" value="F:helicase activity"/>
    <property type="evidence" value="ECO:0007669"/>
    <property type="project" value="UniProtKB-KW"/>
</dbReference>
<dbReference type="PROSITE" id="PS51194">
    <property type="entry name" value="HELICASE_CTER"/>
    <property type="match status" value="1"/>
</dbReference>
<gene>
    <name evidence="9" type="ORF">PGLA2088_LOCUS27615</name>
</gene>
<dbReference type="SMART" id="SM00490">
    <property type="entry name" value="HELICc"/>
    <property type="match status" value="1"/>
</dbReference>
<dbReference type="Gene3D" id="3.40.50.300">
    <property type="entry name" value="P-loop containing nucleotide triphosphate hydrolases"/>
    <property type="match status" value="2"/>
</dbReference>
<evidence type="ECO:0000313" key="9">
    <source>
        <dbReference type="EMBL" id="CAE8691862.1"/>
    </source>
</evidence>
<dbReference type="GO" id="GO:0001522">
    <property type="term" value="P:pseudouridine synthesis"/>
    <property type="evidence" value="ECO:0007669"/>
    <property type="project" value="InterPro"/>
</dbReference>
<dbReference type="CDD" id="cd18791">
    <property type="entry name" value="SF2_C_RHA"/>
    <property type="match status" value="1"/>
</dbReference>
<dbReference type="CDD" id="cd17917">
    <property type="entry name" value="DEXHc_RHA-like"/>
    <property type="match status" value="1"/>
</dbReference>
<comment type="caution">
    <text evidence="9">The sequence shown here is derived from an EMBL/GenBank/DDBJ whole genome shotgun (WGS) entry which is preliminary data.</text>
</comment>
<feature type="compositionally biased region" description="Low complexity" evidence="6">
    <location>
        <begin position="395"/>
        <end position="405"/>
    </location>
</feature>
<keyword evidence="3" id="KW-0378">Hydrolase</keyword>
<sequence length="534" mass="59284">GLANRVASQTGTSVGEVVGYRVGNDRKDSRAAVVYVTAGHLLEALVHNPRHLESFSHIVLDEVHERFVEADFLMALLRLALSRPETIHQRIVVMSATLQKALGDFFRPILLPAPAGAEPGSLTLPGSTPFEVRDYFWEDIRREWPDVFAWGPKEPSFAEALPSKGKTMKPRIRSDQLTKLCKDLAPFCASLLCELFKQGIKIALVFLPGLDQMKEVAEQLEKKVIDLRLSTKPEVFLMHSALDEETYQGVLDPAPEGVWRVALATNIAESSLTVPGVGAVIDFGLHRVNVHNDEVRMSMLITEWCSRASMKQRRGRTGRTNPGQYIRLMPEVLFDELSDFDESGVERSPLTRVALEAAHLAEILSSPPMVQRFGKPATTMVKVLAHLYRKLPEASASGSSESSSESSERCDPEPEPFSLVALRILTGRRHQIRIHMAHIGHPLVTDGKYADLDVFLGDKEWCSRTFLHRYHLSFSSADGGREQVTVPLDPDLASALRGLRPADGDSAATLQHWLPGDETRLLDFGLGLGEEMFF</sequence>
<accession>A0A813K243</accession>
<dbReference type="Gene3D" id="3.30.2350.10">
    <property type="entry name" value="Pseudouridine synthase"/>
    <property type="match status" value="1"/>
</dbReference>
<dbReference type="InterPro" id="IPR014001">
    <property type="entry name" value="Helicase_ATP-bd"/>
</dbReference>
<evidence type="ECO:0000259" key="7">
    <source>
        <dbReference type="PROSITE" id="PS51192"/>
    </source>
</evidence>
<evidence type="ECO:0000256" key="5">
    <source>
        <dbReference type="ARBA" id="ARBA00022840"/>
    </source>
</evidence>
<evidence type="ECO:0000256" key="3">
    <source>
        <dbReference type="ARBA" id="ARBA00022801"/>
    </source>
</evidence>
<dbReference type="EMBL" id="CAJNNW010027539">
    <property type="protein sequence ID" value="CAE8691862.1"/>
    <property type="molecule type" value="Genomic_DNA"/>
</dbReference>
<evidence type="ECO:0008006" key="11">
    <source>
        <dbReference type="Google" id="ProtNLM"/>
    </source>
</evidence>
<evidence type="ECO:0000256" key="4">
    <source>
        <dbReference type="ARBA" id="ARBA00022806"/>
    </source>
</evidence>
<dbReference type="PROSITE" id="PS00690">
    <property type="entry name" value="DEAH_ATP_HELICASE"/>
    <property type="match status" value="1"/>
</dbReference>
<organism evidence="9 10">
    <name type="scientific">Polarella glacialis</name>
    <name type="common">Dinoflagellate</name>
    <dbReference type="NCBI Taxonomy" id="89957"/>
    <lineage>
        <taxon>Eukaryota</taxon>
        <taxon>Sar</taxon>
        <taxon>Alveolata</taxon>
        <taxon>Dinophyceae</taxon>
        <taxon>Suessiales</taxon>
        <taxon>Suessiaceae</taxon>
        <taxon>Polarella</taxon>
    </lineage>
</organism>
<dbReference type="GO" id="GO:0016787">
    <property type="term" value="F:hydrolase activity"/>
    <property type="evidence" value="ECO:0007669"/>
    <property type="project" value="UniProtKB-KW"/>
</dbReference>
<dbReference type="Pfam" id="PF00849">
    <property type="entry name" value="PseudoU_synth_2"/>
    <property type="match status" value="1"/>
</dbReference>
<dbReference type="GO" id="GO:0009982">
    <property type="term" value="F:pseudouridine synthase activity"/>
    <property type="evidence" value="ECO:0007669"/>
    <property type="project" value="InterPro"/>
</dbReference>
<dbReference type="PROSITE" id="PS51192">
    <property type="entry name" value="HELICASE_ATP_BIND_1"/>
    <property type="match status" value="1"/>
</dbReference>
<dbReference type="PANTHER" id="PTHR18934">
    <property type="entry name" value="ATP-DEPENDENT RNA HELICASE"/>
    <property type="match status" value="1"/>
</dbReference>
<dbReference type="PANTHER" id="PTHR18934:SF99">
    <property type="entry name" value="ATP-DEPENDENT RNA HELICASE DHX37-RELATED"/>
    <property type="match status" value="1"/>
</dbReference>
<dbReference type="InterPro" id="IPR001650">
    <property type="entry name" value="Helicase_C-like"/>
</dbReference>
<dbReference type="GO" id="GO:0005524">
    <property type="term" value="F:ATP binding"/>
    <property type="evidence" value="ECO:0007669"/>
    <property type="project" value="UniProtKB-KW"/>
</dbReference>
<dbReference type="SUPFAM" id="SSF52540">
    <property type="entry name" value="P-loop containing nucleoside triphosphate hydrolases"/>
    <property type="match status" value="1"/>
</dbReference>
<dbReference type="InterPro" id="IPR006145">
    <property type="entry name" value="PsdUridine_synth_RsuA/RluA"/>
</dbReference>
<feature type="domain" description="Helicase C-terminal" evidence="8">
    <location>
        <begin position="194"/>
        <end position="356"/>
    </location>
</feature>
<evidence type="ECO:0000256" key="6">
    <source>
        <dbReference type="SAM" id="MobiDB-lite"/>
    </source>
</evidence>
<dbReference type="InterPro" id="IPR011545">
    <property type="entry name" value="DEAD/DEAH_box_helicase_dom"/>
</dbReference>